<comment type="caution">
    <text evidence="5">The sequence shown here is derived from an EMBL/GenBank/DDBJ whole genome shotgun (WGS) entry which is preliminary data.</text>
</comment>
<dbReference type="GO" id="GO:0003700">
    <property type="term" value="F:DNA-binding transcription factor activity"/>
    <property type="evidence" value="ECO:0007669"/>
    <property type="project" value="InterPro"/>
</dbReference>
<dbReference type="PROSITE" id="PS51088">
    <property type="entry name" value="TEA_2"/>
    <property type="match status" value="1"/>
</dbReference>
<reference evidence="5 6" key="1">
    <citation type="submission" date="2015-12" db="EMBL/GenBank/DDBJ databases">
        <title>Draft genome sequence of Moniliophthora roreri, the causal agent of frosty pod rot of cacao.</title>
        <authorList>
            <person name="Aime M.C."/>
            <person name="Diaz-Valderrama J.R."/>
            <person name="Kijpornyongpan T."/>
            <person name="Phillips-Mora W."/>
        </authorList>
    </citation>
    <scope>NUCLEOTIDE SEQUENCE [LARGE SCALE GENOMIC DNA]</scope>
    <source>
        <strain evidence="5 6">MCA 2952</strain>
    </source>
</reference>
<evidence type="ECO:0000256" key="1">
    <source>
        <dbReference type="ARBA" id="ARBA00008421"/>
    </source>
</evidence>
<sequence>MQATTTVQGALHSPTVQPNIHRATTSVIESRKTWKSLKASKEYVWPPHVERALIEGLEKYRPTSSANPKALKRFPKRNRWIADHIFRITGASRTAKQVGSRLQQLRDTCQDDRIKTLLSRREYSPEAESMASSSEKKTFSSRSSRISSSYSTTLTSREVTTEMKLGADHQQEQKCVLHPPTRTSVTIEVQSSDDEEINTRGVSHLPIIDTDSCEVTVYASQPLKQIAPIISFATSTFICIRDYHSSFRVFHGNERLYSESTEISLESSSSMSSKVGTGTVGHMHVYRSKFIPRFWDNLGKTVDIFQCMILHEIVRKSSHTSQSDDGSGIADVLFTVVYQFRPAPAPSISCPNRVLLEHAGTGVGLYSLVDTQVAAQPSAEASFTASLANAPTASLEGSEYVRVPESMVSVEGNQPSRPRPEYRAYPGDISASQSTSMSTSPQEGSILSSQQSPEPGFPDGYQTASQDFAFQSDGNHDGIMYLLNGAANIPIFQGSPQNADTLGLPVDVKQLWTSVSPQDGGAGDSLGDLPRDDPNCVYFWATNPSYSTGGMVHAFQYNTEPRFYQLQVGHCGISDGGHGYYRVHSAPSNNTATVSYGQFASAGGPDFDYSSFQAQMPSVC</sequence>
<dbReference type="SMART" id="SM00426">
    <property type="entry name" value="TEA"/>
    <property type="match status" value="1"/>
</dbReference>
<dbReference type="EMBL" id="LATX01001335">
    <property type="protein sequence ID" value="KTB42416.1"/>
    <property type="molecule type" value="Genomic_DNA"/>
</dbReference>
<dbReference type="Gene3D" id="6.10.20.40">
    <property type="entry name" value="TEA/ATTS domain"/>
    <property type="match status" value="1"/>
</dbReference>
<dbReference type="InterPro" id="IPR038096">
    <property type="entry name" value="TEA/ATTS_sf"/>
</dbReference>
<evidence type="ECO:0000313" key="5">
    <source>
        <dbReference type="EMBL" id="KTB42416.1"/>
    </source>
</evidence>
<feature type="DNA-binding region" description="TEA" evidence="2">
    <location>
        <begin position="38"/>
        <end position="112"/>
    </location>
</feature>
<organism evidence="5 6">
    <name type="scientific">Moniliophthora roreri</name>
    <name type="common">Frosty pod rot fungus</name>
    <name type="synonym">Monilia roreri</name>
    <dbReference type="NCBI Taxonomy" id="221103"/>
    <lineage>
        <taxon>Eukaryota</taxon>
        <taxon>Fungi</taxon>
        <taxon>Dikarya</taxon>
        <taxon>Basidiomycota</taxon>
        <taxon>Agaricomycotina</taxon>
        <taxon>Agaricomycetes</taxon>
        <taxon>Agaricomycetidae</taxon>
        <taxon>Agaricales</taxon>
        <taxon>Marasmiineae</taxon>
        <taxon>Marasmiaceae</taxon>
        <taxon>Moniliophthora</taxon>
    </lineage>
</organism>
<dbReference type="eggNOG" id="ENOG502SPQ9">
    <property type="taxonomic scope" value="Eukaryota"/>
</dbReference>
<protein>
    <recommendedName>
        <fullName evidence="4">TEA domain-containing protein</fullName>
    </recommendedName>
</protein>
<gene>
    <name evidence="5" type="ORF">WG66_4991</name>
</gene>
<evidence type="ECO:0000256" key="3">
    <source>
        <dbReference type="SAM" id="MobiDB-lite"/>
    </source>
</evidence>
<evidence type="ECO:0000259" key="4">
    <source>
        <dbReference type="PROSITE" id="PS51088"/>
    </source>
</evidence>
<evidence type="ECO:0000256" key="2">
    <source>
        <dbReference type="PROSITE-ProRule" id="PRU00505"/>
    </source>
</evidence>
<feature type="compositionally biased region" description="Polar residues" evidence="3">
    <location>
        <begin position="441"/>
        <end position="453"/>
    </location>
</feature>
<evidence type="ECO:0000313" key="6">
    <source>
        <dbReference type="Proteomes" id="UP000054988"/>
    </source>
</evidence>
<feature type="region of interest" description="Disordered" evidence="3">
    <location>
        <begin position="406"/>
        <end position="464"/>
    </location>
</feature>
<proteinExistence type="inferred from homology"/>
<feature type="domain" description="TEA" evidence="4">
    <location>
        <begin position="38"/>
        <end position="112"/>
    </location>
</feature>
<name>A0A0W0G1G9_MONRR</name>
<dbReference type="AlphaFoldDB" id="A0A0W0G1G9"/>
<dbReference type="Proteomes" id="UP000054988">
    <property type="component" value="Unassembled WGS sequence"/>
</dbReference>
<accession>A0A0W0G1G9</accession>
<dbReference type="InterPro" id="IPR000818">
    <property type="entry name" value="TEA/ATTS_dom"/>
</dbReference>
<feature type="compositionally biased region" description="Low complexity" evidence="3">
    <location>
        <begin position="430"/>
        <end position="440"/>
    </location>
</feature>
<feature type="region of interest" description="Disordered" evidence="3">
    <location>
        <begin position="117"/>
        <end position="142"/>
    </location>
</feature>
<dbReference type="Pfam" id="PF01285">
    <property type="entry name" value="TEA"/>
    <property type="match status" value="1"/>
</dbReference>
<comment type="similarity">
    <text evidence="1">Belongs to the TEC1 family.</text>
</comment>